<dbReference type="KEGG" id="mpp:MICPUCDRAFT_38905"/>
<dbReference type="RefSeq" id="XP_003057416.1">
    <property type="nucleotide sequence ID" value="XM_003057370.1"/>
</dbReference>
<evidence type="ECO:0000256" key="1">
    <source>
        <dbReference type="SAM" id="MobiDB-lite"/>
    </source>
</evidence>
<evidence type="ECO:0000313" key="3">
    <source>
        <dbReference type="Proteomes" id="UP000001876"/>
    </source>
</evidence>
<organism evidence="3">
    <name type="scientific">Micromonas pusilla (strain CCMP1545)</name>
    <name type="common">Picoplanktonic green alga</name>
    <dbReference type="NCBI Taxonomy" id="564608"/>
    <lineage>
        <taxon>Eukaryota</taxon>
        <taxon>Viridiplantae</taxon>
        <taxon>Chlorophyta</taxon>
        <taxon>Mamiellophyceae</taxon>
        <taxon>Mamiellales</taxon>
        <taxon>Mamiellaceae</taxon>
        <taxon>Micromonas</taxon>
    </lineage>
</organism>
<dbReference type="Proteomes" id="UP000001876">
    <property type="component" value="Unassembled WGS sequence"/>
</dbReference>
<dbReference type="GeneID" id="9682378"/>
<feature type="compositionally biased region" description="Basic residues" evidence="1">
    <location>
        <begin position="109"/>
        <end position="120"/>
    </location>
</feature>
<protein>
    <submittedName>
        <fullName evidence="2">Predicted protein</fullName>
    </submittedName>
</protein>
<feature type="compositionally biased region" description="Basic residues" evidence="1">
    <location>
        <begin position="81"/>
        <end position="94"/>
    </location>
</feature>
<evidence type="ECO:0000313" key="2">
    <source>
        <dbReference type="EMBL" id="EEH59061.1"/>
    </source>
</evidence>
<feature type="compositionally biased region" description="Pro residues" evidence="1">
    <location>
        <begin position="95"/>
        <end position="107"/>
    </location>
</feature>
<keyword evidence="3" id="KW-1185">Reference proteome</keyword>
<feature type="region of interest" description="Disordered" evidence="1">
    <location>
        <begin position="58"/>
        <end position="142"/>
    </location>
</feature>
<sequence length="160" mass="17182">MTLPEMAAAFDRAVHDAHAIVEAKRREKLAEQAEADARKFEKKHLAEIAKAERAAAAAAAREATSLGNAPAPRGRALVVVPRKRAKKARAKLPKKAPPPPPPPPPQKPAAKKPRKLKNARAKIELSPVKNRRRPTVAPEKVGVVGTRRSARLLATSPAIA</sequence>
<proteinExistence type="predicted"/>
<dbReference type="EMBL" id="GG663737">
    <property type="protein sequence ID" value="EEH59061.1"/>
    <property type="molecule type" value="Genomic_DNA"/>
</dbReference>
<reference evidence="2 3" key="1">
    <citation type="journal article" date="2009" name="Science">
        <title>Green evolution and dynamic adaptations revealed by genomes of the marine picoeukaryotes Micromonas.</title>
        <authorList>
            <person name="Worden A.Z."/>
            <person name="Lee J.H."/>
            <person name="Mock T."/>
            <person name="Rouze P."/>
            <person name="Simmons M.P."/>
            <person name="Aerts A.L."/>
            <person name="Allen A.E."/>
            <person name="Cuvelier M.L."/>
            <person name="Derelle E."/>
            <person name="Everett M.V."/>
            <person name="Foulon E."/>
            <person name="Grimwood J."/>
            <person name="Gundlach H."/>
            <person name="Henrissat B."/>
            <person name="Napoli C."/>
            <person name="McDonald S.M."/>
            <person name="Parker M.S."/>
            <person name="Rombauts S."/>
            <person name="Salamov A."/>
            <person name="Von Dassow P."/>
            <person name="Badger J.H."/>
            <person name="Coutinho P.M."/>
            <person name="Demir E."/>
            <person name="Dubchak I."/>
            <person name="Gentemann C."/>
            <person name="Eikrem W."/>
            <person name="Gready J.E."/>
            <person name="John U."/>
            <person name="Lanier W."/>
            <person name="Lindquist E.A."/>
            <person name="Lucas S."/>
            <person name="Mayer K.F."/>
            <person name="Moreau H."/>
            <person name="Not F."/>
            <person name="Otillar R."/>
            <person name="Panaud O."/>
            <person name="Pangilinan J."/>
            <person name="Paulsen I."/>
            <person name="Piegu B."/>
            <person name="Poliakov A."/>
            <person name="Robbens S."/>
            <person name="Schmutz J."/>
            <person name="Toulza E."/>
            <person name="Wyss T."/>
            <person name="Zelensky A."/>
            <person name="Zhou K."/>
            <person name="Armbrust E.V."/>
            <person name="Bhattacharya D."/>
            <person name="Goodenough U.W."/>
            <person name="Van de Peer Y."/>
            <person name="Grigoriev I.V."/>
        </authorList>
    </citation>
    <scope>NUCLEOTIDE SEQUENCE [LARGE SCALE GENOMIC DNA]</scope>
    <source>
        <strain evidence="2 3">CCMP1545</strain>
    </source>
</reference>
<name>C1MMJ4_MICPC</name>
<dbReference type="AlphaFoldDB" id="C1MMJ4"/>
<accession>C1MMJ4</accession>
<gene>
    <name evidence="2" type="ORF">MICPUCDRAFT_38905</name>
</gene>